<organism evidence="1">
    <name type="scientific">marine metagenome</name>
    <dbReference type="NCBI Taxonomy" id="408172"/>
    <lineage>
        <taxon>unclassified sequences</taxon>
        <taxon>metagenomes</taxon>
        <taxon>ecological metagenomes</taxon>
    </lineage>
</organism>
<dbReference type="EMBL" id="UINC01142542">
    <property type="protein sequence ID" value="SVD30929.1"/>
    <property type="molecule type" value="Genomic_DNA"/>
</dbReference>
<gene>
    <name evidence="1" type="ORF">METZ01_LOCUS383783</name>
</gene>
<proteinExistence type="predicted"/>
<feature type="non-terminal residue" evidence="1">
    <location>
        <position position="53"/>
    </location>
</feature>
<protein>
    <submittedName>
        <fullName evidence="1">Uncharacterized protein</fullName>
    </submittedName>
</protein>
<reference evidence="1" key="1">
    <citation type="submission" date="2018-05" db="EMBL/GenBank/DDBJ databases">
        <authorList>
            <person name="Lanie J.A."/>
            <person name="Ng W.-L."/>
            <person name="Kazmierczak K.M."/>
            <person name="Andrzejewski T.M."/>
            <person name="Davidsen T.M."/>
            <person name="Wayne K.J."/>
            <person name="Tettelin H."/>
            <person name="Glass J.I."/>
            <person name="Rusch D."/>
            <person name="Podicherti R."/>
            <person name="Tsui H.-C.T."/>
            <person name="Winkler M.E."/>
        </authorList>
    </citation>
    <scope>NUCLEOTIDE SEQUENCE</scope>
</reference>
<evidence type="ECO:0000313" key="1">
    <source>
        <dbReference type="EMBL" id="SVD30929.1"/>
    </source>
</evidence>
<name>A0A382U9J4_9ZZZZ</name>
<dbReference type="AlphaFoldDB" id="A0A382U9J4"/>
<sequence>MANKLLGVDEAQQAAWVRAAKAGVLEVAPVHLPVDPPGDCNHYGWPVAAMAGD</sequence>
<accession>A0A382U9J4</accession>